<evidence type="ECO:0000313" key="2">
    <source>
        <dbReference type="EMBL" id="WNB17914.1"/>
    </source>
</evidence>
<evidence type="ECO:0000256" key="1">
    <source>
        <dbReference type="ARBA" id="ARBA00022729"/>
    </source>
</evidence>
<keyword evidence="1" id="KW-0732">Signal</keyword>
<dbReference type="NCBIfam" id="TIGR04131">
    <property type="entry name" value="Bac_Flav_CTERM"/>
    <property type="match status" value="1"/>
</dbReference>
<dbReference type="PANTHER" id="PTHR46580">
    <property type="entry name" value="SENSOR KINASE-RELATED"/>
    <property type="match status" value="1"/>
</dbReference>
<accession>A0AA51ZW98</accession>
<dbReference type="PANTHER" id="PTHR46580:SF4">
    <property type="entry name" value="ATP_GTP-BINDING PROTEIN"/>
    <property type="match status" value="1"/>
</dbReference>
<dbReference type="EMBL" id="CP129968">
    <property type="protein sequence ID" value="WNB17914.1"/>
    <property type="molecule type" value="Genomic_DNA"/>
</dbReference>
<dbReference type="Pfam" id="PF13585">
    <property type="entry name" value="CHU_C"/>
    <property type="match status" value="1"/>
</dbReference>
<dbReference type="InterPro" id="IPR028994">
    <property type="entry name" value="Integrin_alpha_N"/>
</dbReference>
<reference evidence="2" key="1">
    <citation type="submission" date="2023-08" db="EMBL/GenBank/DDBJ databases">
        <title>Comparative genomics and taxonomic characterization of three novel marine species of genus Marivirga.</title>
        <authorList>
            <person name="Muhammad N."/>
            <person name="Kim S.-G."/>
        </authorList>
    </citation>
    <scope>NUCLEOTIDE SEQUENCE</scope>
    <source>
        <strain evidence="2">BKB1-2</strain>
    </source>
</reference>
<dbReference type="AlphaFoldDB" id="A0AA51ZW98"/>
<gene>
    <name evidence="2" type="ORF">QYS47_28535</name>
</gene>
<dbReference type="Proteomes" id="UP001232019">
    <property type="component" value="Chromosome"/>
</dbReference>
<dbReference type="RefSeq" id="WP_322347437.1">
    <property type="nucleotide sequence ID" value="NZ_CP129968.2"/>
</dbReference>
<name>A0AA51ZW98_9BACT</name>
<dbReference type="InterPro" id="IPR013517">
    <property type="entry name" value="FG-GAP"/>
</dbReference>
<proteinExistence type="predicted"/>
<sequence length="823" mass="93085">MKKLSTLIFALIMVFSNQGITQNLKIKNTNEIIANNVENSFWLDIDNNGLHEVTLQLNTKMDSSHLIVFDWLTFQERSIQIPNLTTFPVKIEDLDNNNQLDVIGFTKDSAGNNSLEIFTQESSNFTSSFKIKLEDVKQIYLEDWNKDGFKDLLYVKNSNDTLSLSLLENSSGGFLNKSEEIAKLIQKPELQFFDFNLDGRNDILITSFDSAALQSPAILINYKDSTVRKETSLPKGNYKSVSLGDYNHDGKTDFFANYSDSNAVLKSAVFINDSTNFIEHVIFDVSGFNPQKSFLADFNSDGLTDIFISDLSQSAFIFQKPNNEYELDSIESLDIQSLSFYDPDRDGDLDITFVTEEDSSGIVLYGWENQYGNENLPPKVPTSQTAFQSQDGVIIVWNDAVDDHTVTDNITYDVFIGSSDYSTEFLSPNFDINSSDRIKTSRGNNSYSNELKLDNLPSGNYSYGIQPIDNSLTIAIPDDLKPEYCPEECGGRYMACGNFEICESVNEQIINTCVGRTITLGDSTKTKYWYSEKNGYLGEFQEVEILVEKEDTLYFRDVNYSDCNSNQIYVINIIDESDYQLNDFVVCEVQELNINLDQKVDSINWYENNNLLSSDFSLNILVENETEINYEAYVNECKIESSFSITIDQSQVEILNNTSVIKRGGQIQLQADGAVAYEWAPNIYLNAINISNPIAIPETTTAYVVKGISANGCFSYDTVRIEVIQEAFIPEMFTPNGDARNDKLRIYGLVDVNDFEFIIYDREGNVVFRSQEPDKMNTSGWDGTRFGNKAEAGIYFWQVRGSYHDGNLILLNGNQKGKILLSK</sequence>
<dbReference type="Pfam" id="PF13517">
    <property type="entry name" value="FG-GAP_3"/>
    <property type="match status" value="1"/>
</dbReference>
<dbReference type="Gene3D" id="2.130.10.130">
    <property type="entry name" value="Integrin alpha, N-terminal"/>
    <property type="match status" value="1"/>
</dbReference>
<protein>
    <submittedName>
        <fullName evidence="2">Gliding motility-associated C-terminal domain-containing protein</fullName>
    </submittedName>
</protein>
<dbReference type="KEGG" id="marp:QYS47_28535"/>
<dbReference type="SUPFAM" id="SSF69318">
    <property type="entry name" value="Integrin alpha N-terminal domain"/>
    <property type="match status" value="2"/>
</dbReference>
<dbReference type="InterPro" id="IPR026341">
    <property type="entry name" value="T9SS_type_B"/>
</dbReference>
<organism evidence="2">
    <name type="scientific">Marivirga arenosa</name>
    <dbReference type="NCBI Taxonomy" id="3059076"/>
    <lineage>
        <taxon>Bacteria</taxon>
        <taxon>Pseudomonadati</taxon>
        <taxon>Bacteroidota</taxon>
        <taxon>Cytophagia</taxon>
        <taxon>Cytophagales</taxon>
        <taxon>Marivirgaceae</taxon>
        <taxon>Marivirga</taxon>
    </lineage>
</organism>